<accession>A0ACC3A5M0</accession>
<evidence type="ECO:0000313" key="1">
    <source>
        <dbReference type="EMBL" id="KAJ9655657.1"/>
    </source>
</evidence>
<evidence type="ECO:0000313" key="2">
    <source>
        <dbReference type="Proteomes" id="UP001172386"/>
    </source>
</evidence>
<comment type="caution">
    <text evidence="1">The sequence shown here is derived from an EMBL/GenBank/DDBJ whole genome shotgun (WGS) entry which is preliminary data.</text>
</comment>
<name>A0ACC3A5M0_9EURO</name>
<gene>
    <name evidence="1" type="ORF">H2198_005555</name>
</gene>
<sequence>MVTKSEIVDIIELIYFIPALPLTAYIAYKHGFSREAGWLLLVILSLVRIIGASTGIAATISPSNGLIECSFIMSSIGSTLLVAALTGIVNRVNTGTGRSPFSSRQTRLLQLVGIAAVALGIVGGSDLTSSDPDTRANGHTYSKVATILILVQFLATVGIAGFTLLNSRYINTADKKLFMFALASIPFVLVRVIYSLCTAFDYNSSNFNLTSNTVAAVALRACLGVAMEIVATTLFIVGGLLAPKMQKTQSYREELTMQQQHPKYESANVHETGYQPPHTAPPHHEQGRY</sequence>
<organism evidence="1 2">
    <name type="scientific">Neophaeococcomyces mojaviensis</name>
    <dbReference type="NCBI Taxonomy" id="3383035"/>
    <lineage>
        <taxon>Eukaryota</taxon>
        <taxon>Fungi</taxon>
        <taxon>Dikarya</taxon>
        <taxon>Ascomycota</taxon>
        <taxon>Pezizomycotina</taxon>
        <taxon>Eurotiomycetes</taxon>
        <taxon>Chaetothyriomycetidae</taxon>
        <taxon>Chaetothyriales</taxon>
        <taxon>Chaetothyriales incertae sedis</taxon>
        <taxon>Neophaeococcomyces</taxon>
    </lineage>
</organism>
<reference evidence="1" key="1">
    <citation type="submission" date="2022-10" db="EMBL/GenBank/DDBJ databases">
        <title>Culturing micro-colonial fungi from biological soil crusts in the Mojave desert and describing Neophaeococcomyces mojavensis, and introducing the new genera and species Taxawa tesnikishii.</title>
        <authorList>
            <person name="Kurbessoian T."/>
            <person name="Stajich J.E."/>
        </authorList>
    </citation>
    <scope>NUCLEOTIDE SEQUENCE</scope>
    <source>
        <strain evidence="1">JES_112</strain>
    </source>
</reference>
<dbReference type="Proteomes" id="UP001172386">
    <property type="component" value="Unassembled WGS sequence"/>
</dbReference>
<protein>
    <submittedName>
        <fullName evidence="1">Uncharacterized protein</fullName>
    </submittedName>
</protein>
<keyword evidence="2" id="KW-1185">Reference proteome</keyword>
<dbReference type="EMBL" id="JAPDRQ010000092">
    <property type="protein sequence ID" value="KAJ9655657.1"/>
    <property type="molecule type" value="Genomic_DNA"/>
</dbReference>
<proteinExistence type="predicted"/>